<protein>
    <recommendedName>
        <fullName evidence="4">HTH luxR-type domain-containing protein</fullName>
    </recommendedName>
</protein>
<keyword evidence="1" id="KW-0805">Transcription regulation</keyword>
<reference evidence="5" key="1">
    <citation type="submission" date="2019-12" db="EMBL/GenBank/DDBJ databases">
        <title>Hybrid Genome Assemblies of two High G+C Isolates from Undergraduate Microbiology Courses.</title>
        <authorList>
            <person name="Ne Ville C.J."/>
            <person name="Enright D."/>
            <person name="Hernandez I."/>
            <person name="Dodsworth J."/>
            <person name="Orwin P.M."/>
        </authorList>
    </citation>
    <scope>NUCLEOTIDE SEQUENCE [LARGE SCALE GENOMIC DNA]</scope>
    <source>
        <strain evidence="5">Neo</strain>
    </source>
</reference>
<accession>A0A6I6GS76</accession>
<dbReference type="GO" id="GO:0006355">
    <property type="term" value="P:regulation of DNA-templated transcription"/>
    <property type="evidence" value="ECO:0007669"/>
    <property type="project" value="InterPro"/>
</dbReference>
<dbReference type="CDD" id="cd06170">
    <property type="entry name" value="LuxR_C_like"/>
    <property type="match status" value="1"/>
</dbReference>
<keyword evidence="6" id="KW-1185">Reference proteome</keyword>
<dbReference type="Pfam" id="PF00196">
    <property type="entry name" value="GerE"/>
    <property type="match status" value="1"/>
</dbReference>
<dbReference type="InterPro" id="IPR000792">
    <property type="entry name" value="Tscrpt_reg_LuxR_C"/>
</dbReference>
<dbReference type="SUPFAM" id="SSF46894">
    <property type="entry name" value="C-terminal effector domain of the bipartite response regulators"/>
    <property type="match status" value="1"/>
</dbReference>
<organism evidence="5 6">
    <name type="scientific">Pseudomonas alkylphenolica</name>
    <dbReference type="NCBI Taxonomy" id="237609"/>
    <lineage>
        <taxon>Bacteria</taxon>
        <taxon>Pseudomonadati</taxon>
        <taxon>Pseudomonadota</taxon>
        <taxon>Gammaproteobacteria</taxon>
        <taxon>Pseudomonadales</taxon>
        <taxon>Pseudomonadaceae</taxon>
        <taxon>Pseudomonas</taxon>
    </lineage>
</organism>
<dbReference type="InterPro" id="IPR036388">
    <property type="entry name" value="WH-like_DNA-bd_sf"/>
</dbReference>
<dbReference type="GO" id="GO:0003677">
    <property type="term" value="F:DNA binding"/>
    <property type="evidence" value="ECO:0007669"/>
    <property type="project" value="UniProtKB-KW"/>
</dbReference>
<dbReference type="InterPro" id="IPR011990">
    <property type="entry name" value="TPR-like_helical_dom_sf"/>
</dbReference>
<evidence type="ECO:0000313" key="6">
    <source>
        <dbReference type="Proteomes" id="UP000426235"/>
    </source>
</evidence>
<keyword evidence="3" id="KW-0804">Transcription</keyword>
<proteinExistence type="predicted"/>
<gene>
    <name evidence="5" type="ORF">GPJ81_11395</name>
</gene>
<sequence>MSQLLSAMAALPRPPSAHLQRERLEDRLLARNYRLRLLCAPAGYGKTVLLNDCLRRRQAGVRCLWLDLGGHTPSFAQFCLRLADGLGLEPKAAADGDALLALLESSKLCWWFAFDDFPADACAELNAWIDRLLRSQAPVQLWVSCRQRPAWKLARLLLEGELLELGAGQLAFNGQELETLAERLDPLAGPSSLAQLWLQTQGWCAGVRLLLGTESRNERAGGTWMREYLGGELLAFLAEDQRKLLLSVAYLPRVSIGFCARLWPERDAGTLLRGLLQSASFFQPLGGDGQWHRLLPAVALALQGELAAAELKRLRLDACRLLCEDGFIDEAIELALSTQQPEMAASLMERLTLDWMFSERHLHTWLNWLTRLPERTLESSPNLIYLNVRALLSSWRLDDAQTHIARLAWAMPQPKARNNSRLLANWQALQGTLYGLSGDADSAREHCHSALQHLELRDWPSSFLCYSTLARVSMAAGEPEQARLLLDSSLQLARRHRCIASEVLINADRIRQLILNDELALAESVLQECLALVAADGGSHDLLLSRLLLLRGELCLLRGDLQAGESALRAGLERGTESSDPYVLHALIGLSEVASCKGELWQAQQHLRNAERHMQRCRVSEACYKGLIDYQQMRLLVRQKDWQAILPLARNAISADIGRLPPLHAPSLPQRLQLMLALAELGTGKPEHAAKRLQALLAACERLSFRGLLAEARVALAEVGKHSGVNCADEPTALVRTSLLADWRATPSGPGARDGLTSREFSVLQLVAHGLSNQEISERLFISLNTVKAHTVKINHKLGVKRRTQAVMRAKSLGMLA</sequence>
<dbReference type="PANTHER" id="PTHR44688">
    <property type="entry name" value="DNA-BINDING TRANSCRIPTIONAL ACTIVATOR DEVR_DOSR"/>
    <property type="match status" value="1"/>
</dbReference>
<dbReference type="Pfam" id="PF25873">
    <property type="entry name" value="WHD_MalT"/>
    <property type="match status" value="1"/>
</dbReference>
<dbReference type="InterPro" id="IPR059106">
    <property type="entry name" value="WHD_MalT"/>
</dbReference>
<dbReference type="Gene3D" id="1.25.40.10">
    <property type="entry name" value="Tetratricopeptide repeat domain"/>
    <property type="match status" value="1"/>
</dbReference>
<dbReference type="SUPFAM" id="SSF48452">
    <property type="entry name" value="TPR-like"/>
    <property type="match status" value="1"/>
</dbReference>
<dbReference type="EMBL" id="CP046621">
    <property type="protein sequence ID" value="QGW77260.1"/>
    <property type="molecule type" value="Genomic_DNA"/>
</dbReference>
<dbReference type="SMART" id="SM00421">
    <property type="entry name" value="HTH_LUXR"/>
    <property type="match status" value="1"/>
</dbReference>
<dbReference type="Pfam" id="PF17874">
    <property type="entry name" value="TPR_MalT"/>
    <property type="match status" value="1"/>
</dbReference>
<feature type="domain" description="HTH luxR-type" evidence="4">
    <location>
        <begin position="749"/>
        <end position="814"/>
    </location>
</feature>
<evidence type="ECO:0000259" key="4">
    <source>
        <dbReference type="PROSITE" id="PS50043"/>
    </source>
</evidence>
<dbReference type="Gene3D" id="1.10.10.10">
    <property type="entry name" value="Winged helix-like DNA-binding domain superfamily/Winged helix DNA-binding domain"/>
    <property type="match status" value="1"/>
</dbReference>
<evidence type="ECO:0000256" key="1">
    <source>
        <dbReference type="ARBA" id="ARBA00023015"/>
    </source>
</evidence>
<dbReference type="PROSITE" id="PS50043">
    <property type="entry name" value="HTH_LUXR_2"/>
    <property type="match status" value="1"/>
</dbReference>
<evidence type="ECO:0000256" key="2">
    <source>
        <dbReference type="ARBA" id="ARBA00023125"/>
    </source>
</evidence>
<dbReference type="AlphaFoldDB" id="A0A6I6GS76"/>
<dbReference type="InterPro" id="IPR041617">
    <property type="entry name" value="TPR_MalT"/>
</dbReference>
<dbReference type="InterPro" id="IPR016032">
    <property type="entry name" value="Sig_transdc_resp-reg_C-effctor"/>
</dbReference>
<keyword evidence="2" id="KW-0238">DNA-binding</keyword>
<dbReference type="PANTHER" id="PTHR44688:SF16">
    <property type="entry name" value="DNA-BINDING TRANSCRIPTIONAL ACTIVATOR DEVR_DOSR"/>
    <property type="match status" value="1"/>
</dbReference>
<dbReference type="PRINTS" id="PR00038">
    <property type="entry name" value="HTHLUXR"/>
</dbReference>
<evidence type="ECO:0000256" key="3">
    <source>
        <dbReference type="ARBA" id="ARBA00023163"/>
    </source>
</evidence>
<name>A0A6I6GS76_9PSED</name>
<evidence type="ECO:0000313" key="5">
    <source>
        <dbReference type="EMBL" id="QGW77260.1"/>
    </source>
</evidence>
<dbReference type="Proteomes" id="UP000426235">
    <property type="component" value="Chromosome"/>
</dbReference>